<protein>
    <submittedName>
        <fullName evidence="2">Uncharacterized protein</fullName>
    </submittedName>
</protein>
<reference evidence="2 3" key="1">
    <citation type="journal article" date="2021" name="BMC Biol.">
        <title>Horizontally acquired antibacterial genes associated with adaptive radiation of ladybird beetles.</title>
        <authorList>
            <person name="Li H.S."/>
            <person name="Tang X.F."/>
            <person name="Huang Y.H."/>
            <person name="Xu Z.Y."/>
            <person name="Chen M.L."/>
            <person name="Du X.Y."/>
            <person name="Qiu B.Y."/>
            <person name="Chen P.T."/>
            <person name="Zhang W."/>
            <person name="Slipinski A."/>
            <person name="Escalona H.E."/>
            <person name="Waterhouse R.M."/>
            <person name="Zwick A."/>
            <person name="Pang H."/>
        </authorList>
    </citation>
    <scope>NUCLEOTIDE SEQUENCE [LARGE SCALE GENOMIC DNA]</scope>
    <source>
        <strain evidence="2">SYSU2018</strain>
    </source>
</reference>
<dbReference type="EMBL" id="JABFTP020000185">
    <property type="protein sequence ID" value="KAL3286414.1"/>
    <property type="molecule type" value="Genomic_DNA"/>
</dbReference>
<feature type="chain" id="PRO_5044888534" evidence="1">
    <location>
        <begin position="23"/>
        <end position="118"/>
    </location>
</feature>
<comment type="caution">
    <text evidence="2">The sequence shown here is derived from an EMBL/GenBank/DDBJ whole genome shotgun (WGS) entry which is preliminary data.</text>
</comment>
<sequence length="118" mass="14261">MFVFHFIGAFMVVTFVCEPTFSYTMDSYNHNFRDDTECFERYRAVTKMPIEMKRKPVDSYYLKPFPCQRNSFPFKQRSCGLRRLQTPNTKLYYPSTEVFPYPPKYDSPNPTNTYYRAY</sequence>
<feature type="signal peptide" evidence="1">
    <location>
        <begin position="1"/>
        <end position="22"/>
    </location>
</feature>
<evidence type="ECO:0000313" key="3">
    <source>
        <dbReference type="Proteomes" id="UP001516400"/>
    </source>
</evidence>
<accession>A0ABD2P5X9</accession>
<organism evidence="2 3">
    <name type="scientific">Cryptolaemus montrouzieri</name>
    <dbReference type="NCBI Taxonomy" id="559131"/>
    <lineage>
        <taxon>Eukaryota</taxon>
        <taxon>Metazoa</taxon>
        <taxon>Ecdysozoa</taxon>
        <taxon>Arthropoda</taxon>
        <taxon>Hexapoda</taxon>
        <taxon>Insecta</taxon>
        <taxon>Pterygota</taxon>
        <taxon>Neoptera</taxon>
        <taxon>Endopterygota</taxon>
        <taxon>Coleoptera</taxon>
        <taxon>Polyphaga</taxon>
        <taxon>Cucujiformia</taxon>
        <taxon>Coccinelloidea</taxon>
        <taxon>Coccinellidae</taxon>
        <taxon>Scymninae</taxon>
        <taxon>Scymnini</taxon>
        <taxon>Cryptolaemus</taxon>
    </lineage>
</organism>
<proteinExistence type="predicted"/>
<name>A0ABD2P5X9_9CUCU</name>
<gene>
    <name evidence="2" type="ORF">HHI36_000923</name>
</gene>
<keyword evidence="1" id="KW-0732">Signal</keyword>
<evidence type="ECO:0000256" key="1">
    <source>
        <dbReference type="SAM" id="SignalP"/>
    </source>
</evidence>
<dbReference type="AlphaFoldDB" id="A0ABD2P5X9"/>
<dbReference type="Proteomes" id="UP001516400">
    <property type="component" value="Unassembled WGS sequence"/>
</dbReference>
<evidence type="ECO:0000313" key="2">
    <source>
        <dbReference type="EMBL" id="KAL3286414.1"/>
    </source>
</evidence>
<keyword evidence="3" id="KW-1185">Reference proteome</keyword>